<dbReference type="InterPro" id="IPR025736">
    <property type="entry name" value="PucR_C-HTH_dom"/>
</dbReference>
<sequence>MSRAPYVAEILKRPVFKTAQLISGVKGINRQVRWVHILDIEHPSKMIYGEELILTTGSGFRRKNDALLQYVSELIEANASGLCVEIGEYIPEIPPAVTAMADQHHFPLIVFHTEVRFVDITKDLHEWIIHVKYAQSEQEQAMLQERVWVEQLISGDNADIMRSFTAVTHPLVFGVLAIGLPSHCLLNSATTCSIKPAEWFKVTKSAFKKFFRDVVVAVEAERIIVVLDRSNHFHVWESMVRDAWQQLQTLAAQHLFYGEQLAVGAGIIAQDSYSIAKSYLTAVEALAIQKKMGKENILFYERAGIYRYISLFTDNHTLLQMATIDLEVIENHDRKYGTDLLNTLQVFLDCDRSKQQTADLLYIHRQTLYHRLEQIRQLLGTDLNDPIQRLALHVAIYTRKFHLM</sequence>
<dbReference type="InterPro" id="IPR012914">
    <property type="entry name" value="PucR_dom"/>
</dbReference>
<dbReference type="Gene3D" id="1.10.10.2840">
    <property type="entry name" value="PucR C-terminal helix-turn-helix domain"/>
    <property type="match status" value="1"/>
</dbReference>
<comment type="caution">
    <text evidence="3">The sequence shown here is derived from an EMBL/GenBank/DDBJ whole genome shotgun (WGS) entry which is preliminary data.</text>
</comment>
<evidence type="ECO:0008006" key="5">
    <source>
        <dbReference type="Google" id="ProtNLM"/>
    </source>
</evidence>
<dbReference type="Pfam" id="PF07905">
    <property type="entry name" value="PucR"/>
    <property type="match status" value="1"/>
</dbReference>
<proteinExistence type="predicted"/>
<evidence type="ECO:0000259" key="1">
    <source>
        <dbReference type="Pfam" id="PF07905"/>
    </source>
</evidence>
<dbReference type="EMBL" id="MPDK01000008">
    <property type="protein sequence ID" value="PWI57839.1"/>
    <property type="molecule type" value="Genomic_DNA"/>
</dbReference>
<name>A0A2U3D983_SULT2</name>
<feature type="domain" description="PucR C-terminal helix-turn-helix" evidence="2">
    <location>
        <begin position="340"/>
        <end position="396"/>
    </location>
</feature>
<dbReference type="AlphaFoldDB" id="A0A2U3D983"/>
<evidence type="ECO:0000259" key="2">
    <source>
        <dbReference type="Pfam" id="PF13556"/>
    </source>
</evidence>
<feature type="domain" description="Purine catabolism PurC-like" evidence="1">
    <location>
        <begin position="9"/>
        <end position="128"/>
    </location>
</feature>
<evidence type="ECO:0000313" key="3">
    <source>
        <dbReference type="EMBL" id="PWI57839.1"/>
    </source>
</evidence>
<organism evidence="3 4">
    <name type="scientific">Sulfoacidibacillus thermotolerans</name>
    <name type="common">Acidibacillus sulfuroxidans</name>
    <dbReference type="NCBI Taxonomy" id="1765684"/>
    <lineage>
        <taxon>Bacteria</taxon>
        <taxon>Bacillati</taxon>
        <taxon>Bacillota</taxon>
        <taxon>Bacilli</taxon>
        <taxon>Bacillales</taxon>
        <taxon>Alicyclobacillaceae</taxon>
        <taxon>Sulfoacidibacillus</taxon>
    </lineage>
</organism>
<reference evidence="3 4" key="1">
    <citation type="submission" date="2016-11" db="EMBL/GenBank/DDBJ databases">
        <title>Comparative genomics of Acidibacillus ferroxidans species.</title>
        <authorList>
            <person name="Oliveira G."/>
            <person name="Nunes G."/>
            <person name="Oliveira R."/>
            <person name="Araujo F."/>
            <person name="Salim A."/>
            <person name="Scholte L."/>
            <person name="Morais D."/>
            <person name="Nancucheo I."/>
            <person name="Johnson D.B."/>
            <person name="Grail B."/>
            <person name="Bittencourt J."/>
            <person name="Valadares R."/>
        </authorList>
    </citation>
    <scope>NUCLEOTIDE SEQUENCE [LARGE SCALE GENOMIC DNA]</scope>
    <source>
        <strain evidence="3 4">Y002</strain>
    </source>
</reference>
<dbReference type="PANTHER" id="PTHR33744">
    <property type="entry name" value="CARBOHYDRATE DIACID REGULATOR"/>
    <property type="match status" value="1"/>
</dbReference>
<dbReference type="InterPro" id="IPR042070">
    <property type="entry name" value="PucR_C-HTH_sf"/>
</dbReference>
<protein>
    <recommendedName>
        <fullName evidence="5">PucR family transcriptional regulator</fullName>
    </recommendedName>
</protein>
<accession>A0A2U3D983</accession>
<evidence type="ECO:0000313" key="4">
    <source>
        <dbReference type="Proteomes" id="UP000245380"/>
    </source>
</evidence>
<dbReference type="Proteomes" id="UP000245380">
    <property type="component" value="Unassembled WGS sequence"/>
</dbReference>
<dbReference type="OrthoDB" id="142218at2"/>
<keyword evidence="4" id="KW-1185">Reference proteome</keyword>
<dbReference type="InterPro" id="IPR051448">
    <property type="entry name" value="CdaR-like_regulators"/>
</dbReference>
<dbReference type="RefSeq" id="WP_109430374.1">
    <property type="nucleotide sequence ID" value="NZ_MPDK01000008.1"/>
</dbReference>
<dbReference type="PANTHER" id="PTHR33744:SF1">
    <property type="entry name" value="DNA-BINDING TRANSCRIPTIONAL ACTIVATOR ADER"/>
    <property type="match status" value="1"/>
</dbReference>
<dbReference type="Pfam" id="PF13556">
    <property type="entry name" value="HTH_30"/>
    <property type="match status" value="1"/>
</dbReference>
<gene>
    <name evidence="3" type="ORF">BM613_06540</name>
</gene>